<evidence type="ECO:0000313" key="3">
    <source>
        <dbReference type="Proteomes" id="UP000321523"/>
    </source>
</evidence>
<dbReference type="RefSeq" id="WP_157599380.1">
    <property type="nucleotide sequence ID" value="NZ_BJYZ01000049.1"/>
</dbReference>
<name>A0A512E206_9PROT</name>
<feature type="transmembrane region" description="Helical" evidence="1">
    <location>
        <begin position="12"/>
        <end position="29"/>
    </location>
</feature>
<feature type="transmembrane region" description="Helical" evidence="1">
    <location>
        <begin position="35"/>
        <end position="53"/>
    </location>
</feature>
<reference evidence="2 3" key="1">
    <citation type="submission" date="2019-07" db="EMBL/GenBank/DDBJ databases">
        <title>Whole genome shotgun sequence of Skermanella aerolata NBRC 106429.</title>
        <authorList>
            <person name="Hosoyama A."/>
            <person name="Uohara A."/>
            <person name="Ohji S."/>
            <person name="Ichikawa N."/>
        </authorList>
    </citation>
    <scope>NUCLEOTIDE SEQUENCE [LARGE SCALE GENOMIC DNA]</scope>
    <source>
        <strain evidence="2 3">NBRC 106429</strain>
    </source>
</reference>
<accession>A0A512E206</accession>
<keyword evidence="1" id="KW-0812">Transmembrane</keyword>
<keyword evidence="3" id="KW-1185">Reference proteome</keyword>
<keyword evidence="1" id="KW-0472">Membrane</keyword>
<dbReference type="EMBL" id="BJYZ01000049">
    <property type="protein sequence ID" value="GEO42761.1"/>
    <property type="molecule type" value="Genomic_DNA"/>
</dbReference>
<dbReference type="Proteomes" id="UP000321523">
    <property type="component" value="Unassembled WGS sequence"/>
</dbReference>
<protein>
    <submittedName>
        <fullName evidence="2">Uncharacterized protein</fullName>
    </submittedName>
</protein>
<evidence type="ECO:0000313" key="2">
    <source>
        <dbReference type="EMBL" id="GEO42761.1"/>
    </source>
</evidence>
<keyword evidence="1" id="KW-1133">Transmembrane helix</keyword>
<proteinExistence type="predicted"/>
<comment type="caution">
    <text evidence="2">The sequence shown here is derived from an EMBL/GenBank/DDBJ whole genome shotgun (WGS) entry which is preliminary data.</text>
</comment>
<sequence length="54" mass="5712">MSEQARMSEQAMVSVTALAIIVNLTGMTMMLHQGYTAPAALMGLTVVLLALSLM</sequence>
<organism evidence="2 3">
    <name type="scientific">Skermanella aerolata</name>
    <dbReference type="NCBI Taxonomy" id="393310"/>
    <lineage>
        <taxon>Bacteria</taxon>
        <taxon>Pseudomonadati</taxon>
        <taxon>Pseudomonadota</taxon>
        <taxon>Alphaproteobacteria</taxon>
        <taxon>Rhodospirillales</taxon>
        <taxon>Azospirillaceae</taxon>
        <taxon>Skermanella</taxon>
    </lineage>
</organism>
<gene>
    <name evidence="2" type="ORF">SAE02_69090</name>
</gene>
<evidence type="ECO:0000256" key="1">
    <source>
        <dbReference type="SAM" id="Phobius"/>
    </source>
</evidence>
<dbReference type="AlphaFoldDB" id="A0A512E206"/>